<dbReference type="SMART" id="SM00233">
    <property type="entry name" value="PH"/>
    <property type="match status" value="1"/>
</dbReference>
<accession>A0A7S2W6W7</accession>
<dbReference type="SUPFAM" id="SSF52540">
    <property type="entry name" value="P-loop containing nucleoside triphosphate hydrolases"/>
    <property type="match status" value="1"/>
</dbReference>
<dbReference type="CDD" id="cd07302">
    <property type="entry name" value="CHD"/>
    <property type="match status" value="2"/>
</dbReference>
<feature type="domain" description="Guanylate cyclase" evidence="3">
    <location>
        <begin position="107"/>
        <end position="221"/>
    </location>
</feature>
<dbReference type="PANTHER" id="PTHR47455">
    <property type="entry name" value="ADENYLYL CYCLASE BETA"/>
    <property type="match status" value="1"/>
</dbReference>
<dbReference type="Gene3D" id="3.30.70.1230">
    <property type="entry name" value="Nucleotide cyclase"/>
    <property type="match status" value="2"/>
</dbReference>
<gene>
    <name evidence="4" type="ORF">QSP1433_LOCUS3687</name>
    <name evidence="5" type="ORF">QSP1433_LOCUS3697</name>
</gene>
<evidence type="ECO:0000313" key="5">
    <source>
        <dbReference type="EMBL" id="CAD9671786.1"/>
    </source>
</evidence>
<dbReference type="InterPro" id="IPR001054">
    <property type="entry name" value="A/G_cyclase"/>
</dbReference>
<dbReference type="PANTHER" id="PTHR47455:SF1">
    <property type="entry name" value="GUANYLATE CYCLASE DOMAIN-CONTAINING PROTEIN"/>
    <property type="match status" value="1"/>
</dbReference>
<evidence type="ECO:0000313" key="4">
    <source>
        <dbReference type="EMBL" id="CAD9671764.1"/>
    </source>
</evidence>
<feature type="region of interest" description="Disordered" evidence="1">
    <location>
        <begin position="891"/>
        <end position="919"/>
    </location>
</feature>
<dbReference type="SUPFAM" id="SSF50729">
    <property type="entry name" value="PH domain-like"/>
    <property type="match status" value="1"/>
</dbReference>
<dbReference type="Gene3D" id="2.30.29.30">
    <property type="entry name" value="Pleckstrin-homology domain (PH domain)/Phosphotyrosine-binding domain (PTB)"/>
    <property type="match status" value="1"/>
</dbReference>
<dbReference type="InterPro" id="IPR001849">
    <property type="entry name" value="PH_domain"/>
</dbReference>
<feature type="domain" description="PH" evidence="2">
    <location>
        <begin position="1139"/>
        <end position="1261"/>
    </location>
</feature>
<feature type="compositionally biased region" description="Basic residues" evidence="1">
    <location>
        <begin position="1280"/>
        <end position="1290"/>
    </location>
</feature>
<feature type="compositionally biased region" description="Basic and acidic residues" evidence="1">
    <location>
        <begin position="30"/>
        <end position="40"/>
    </location>
</feature>
<sequence>MKASFRRSSVMGMFSSDGARKTSESIAEGVETKKQEDSDSQRVGGSIFKSRASAGSSSGESSTSRRTWSISGEEVSRPILDFLPMSVSECPNGQEMSVPRIDYREGAVMFIDISRFSNVSDQLSSFDSRGPERVACSLNGCFSQIVRLVSKSGGDVFKFAGDALIVTWLVDINNEQSCPTLSNAAQRSIQCGMDIQETLPSISLFKDVKWTFRIGIGSGPLSIIHCGGGPAYPDHIEFVAVGPALCRAFEAEKVASPSDDVICSLELLETLGDYFGYQKIDGTSFAKVTEQKMFIKKRNRFFSPDAGIRISEQAAKMYLPIAIHSYAMDLEGVFGRSKDWVSELRQVTVLFIYLGFESFEDAHTSKFSELQVARLHEAICKVQEAIYDYSGTIIKLNMDDKGLTAIGVFGLPPSSHDNDATRGVLASLRIVGGLKSQMNLTTSIGITSNICFCGVIGHRGGRMEYTVIGDSVNLAARLMQASISSRSSRVFTDKQTRNLVRVEVEFSPREKEIDVKGKVEKIKVFSPSLAKRVGSFTRRLSVTFNSAVELEKPVVRRCSSHEVDWEDEWKSQVERYGKKIAQEFKGFRMNLIHAEASSTEEMTLGESIPGDDVVTIVLGEIGSGKSHLLAEIYQHKTYTSSDSGIENLVLGTAANPFAKGALSRQFSIWSDMVSQCFPQNEVENKNELILKWLKLAGATELKSISALNPILGTSFEGTTEGNETNIISQLLVDILVGVSIASGANVVCLIDDGTYMDKECWWVVSCLARTRPKNVSVVIAAEPFESLLKRGGHQNASNILFACELVKLYGIRQETLPPLTYAEIVTLVQNKLDIVTAPEELIDILLLTSLGNPLFVLEILSQMEDDGTLVVDKALRVCTFLESHGNQFSKSMRSIGRTSSGKRKSSLGLGLRSPSPSSTPSCNLFDDSAQTMFSTENLNSSKSLVEQAISNKFNLFKKQDMLVSKTNWGNQKLYNLMVALDMEPPMSIWCVFGSWLSVLTVKQHILLKLSTFALTLDSERGVKRSFHKMIIIGAMVVLDSNSDEIALEKEFLDLENRGFLKPTDEEGGSKSPNMFEFVHWLLPYVLRLRTLSSQRSELVKQLLTAREKHEKEVRTEFIHTSNNLLRGKLKDGMVLIHKNPEEAGEKKMRHRRRHSLGSIWKKRYACLFSNRIEFYSDHTMKKHQGTLHLENSEVTIEDGLAAGRTQTIKLSASRWEKPRLGVQKALQPWLANTIKNFYFCPVEYDNDEMEDWLYKVRLAIESTQEQKARSRHNSLLPKAGSRRHSLLPFS</sequence>
<name>A0A7S2W6W7_9STRA</name>
<dbReference type="GO" id="GO:0035556">
    <property type="term" value="P:intracellular signal transduction"/>
    <property type="evidence" value="ECO:0007669"/>
    <property type="project" value="InterPro"/>
</dbReference>
<dbReference type="PROSITE" id="PS50003">
    <property type="entry name" value="PH_DOMAIN"/>
    <property type="match status" value="1"/>
</dbReference>
<organism evidence="4">
    <name type="scientific">Mucochytrium quahogii</name>
    <dbReference type="NCBI Taxonomy" id="96639"/>
    <lineage>
        <taxon>Eukaryota</taxon>
        <taxon>Sar</taxon>
        <taxon>Stramenopiles</taxon>
        <taxon>Bigyra</taxon>
        <taxon>Labyrinthulomycetes</taxon>
        <taxon>Thraustochytrida</taxon>
        <taxon>Thraustochytriidae</taxon>
        <taxon>Mucochytrium</taxon>
    </lineage>
</organism>
<dbReference type="InterPro" id="IPR029787">
    <property type="entry name" value="Nucleotide_cyclase"/>
</dbReference>
<dbReference type="SUPFAM" id="SSF55073">
    <property type="entry name" value="Nucleotide cyclase"/>
    <property type="match status" value="2"/>
</dbReference>
<dbReference type="Pfam" id="PF00169">
    <property type="entry name" value="PH"/>
    <property type="match status" value="1"/>
</dbReference>
<dbReference type="InterPro" id="IPR011993">
    <property type="entry name" value="PH-like_dom_sf"/>
</dbReference>
<evidence type="ECO:0008006" key="6">
    <source>
        <dbReference type="Google" id="ProtNLM"/>
    </source>
</evidence>
<dbReference type="EMBL" id="HBHK01006148">
    <property type="protein sequence ID" value="CAD9671786.1"/>
    <property type="molecule type" value="Transcribed_RNA"/>
</dbReference>
<evidence type="ECO:0000256" key="1">
    <source>
        <dbReference type="SAM" id="MobiDB-lite"/>
    </source>
</evidence>
<evidence type="ECO:0000259" key="3">
    <source>
        <dbReference type="PROSITE" id="PS50125"/>
    </source>
</evidence>
<proteinExistence type="predicted"/>
<feature type="domain" description="Guanylate cyclase" evidence="3">
    <location>
        <begin position="348"/>
        <end position="479"/>
    </location>
</feature>
<reference evidence="4" key="1">
    <citation type="submission" date="2021-01" db="EMBL/GenBank/DDBJ databases">
        <authorList>
            <person name="Corre E."/>
            <person name="Pelletier E."/>
            <person name="Niang G."/>
            <person name="Scheremetjew M."/>
            <person name="Finn R."/>
            <person name="Kale V."/>
            <person name="Holt S."/>
            <person name="Cochrane G."/>
            <person name="Meng A."/>
            <person name="Brown T."/>
            <person name="Cohen L."/>
        </authorList>
    </citation>
    <scope>NUCLEOTIDE SEQUENCE</scope>
    <source>
        <strain evidence="4">NY070348D</strain>
    </source>
</reference>
<protein>
    <recommendedName>
        <fullName evidence="6">Guanylate cyclase domain-containing protein</fullName>
    </recommendedName>
</protein>
<dbReference type="SMART" id="SM00044">
    <property type="entry name" value="CYCc"/>
    <property type="match status" value="1"/>
</dbReference>
<feature type="compositionally biased region" description="Low complexity" evidence="1">
    <location>
        <begin position="50"/>
        <end position="69"/>
    </location>
</feature>
<dbReference type="InterPro" id="IPR027417">
    <property type="entry name" value="P-loop_NTPase"/>
</dbReference>
<dbReference type="GO" id="GO:0009190">
    <property type="term" value="P:cyclic nucleotide biosynthetic process"/>
    <property type="evidence" value="ECO:0007669"/>
    <property type="project" value="InterPro"/>
</dbReference>
<evidence type="ECO:0000259" key="2">
    <source>
        <dbReference type="PROSITE" id="PS50003"/>
    </source>
</evidence>
<dbReference type="PROSITE" id="PS50125">
    <property type="entry name" value="GUANYLATE_CYCLASE_2"/>
    <property type="match status" value="2"/>
</dbReference>
<feature type="region of interest" description="Disordered" evidence="1">
    <location>
        <begin position="1"/>
        <end position="70"/>
    </location>
</feature>
<feature type="compositionally biased region" description="Low complexity" evidence="1">
    <location>
        <begin position="906"/>
        <end position="919"/>
    </location>
</feature>
<dbReference type="EMBL" id="HBHK01006137">
    <property type="protein sequence ID" value="CAD9671764.1"/>
    <property type="molecule type" value="Transcribed_RNA"/>
</dbReference>
<dbReference type="Pfam" id="PF00211">
    <property type="entry name" value="Guanylate_cyc"/>
    <property type="match status" value="2"/>
</dbReference>
<feature type="region of interest" description="Disordered" evidence="1">
    <location>
        <begin position="1267"/>
        <end position="1290"/>
    </location>
</feature>